<dbReference type="STRING" id="655863.F0XJV3"/>
<dbReference type="PANTHER" id="PTHR42044:SF2">
    <property type="entry name" value="DUF676 DOMAIN-CONTAINING PROTEIN"/>
    <property type="match status" value="1"/>
</dbReference>
<organism evidence="4">
    <name type="scientific">Grosmannia clavigera (strain kw1407 / UAMH 11150)</name>
    <name type="common">Blue stain fungus</name>
    <name type="synonym">Graphiocladiella clavigera</name>
    <dbReference type="NCBI Taxonomy" id="655863"/>
    <lineage>
        <taxon>Eukaryota</taxon>
        <taxon>Fungi</taxon>
        <taxon>Dikarya</taxon>
        <taxon>Ascomycota</taxon>
        <taxon>Pezizomycotina</taxon>
        <taxon>Sordariomycetes</taxon>
        <taxon>Sordariomycetidae</taxon>
        <taxon>Ophiostomatales</taxon>
        <taxon>Ophiostomataceae</taxon>
        <taxon>Leptographium</taxon>
    </lineage>
</organism>
<evidence type="ECO:0000313" key="4">
    <source>
        <dbReference type="Proteomes" id="UP000007796"/>
    </source>
</evidence>
<evidence type="ECO:0000256" key="2">
    <source>
        <dbReference type="SAM" id="Phobius"/>
    </source>
</evidence>
<name>F0XJV3_GROCL</name>
<feature type="transmembrane region" description="Helical" evidence="2">
    <location>
        <begin position="218"/>
        <end position="240"/>
    </location>
</feature>
<proteinExistence type="predicted"/>
<feature type="transmembrane region" description="Helical" evidence="2">
    <location>
        <begin position="158"/>
        <end position="179"/>
    </location>
</feature>
<protein>
    <submittedName>
        <fullName evidence="3">Uncharacterized protein</fullName>
    </submittedName>
</protein>
<dbReference type="InParanoid" id="F0XJV3"/>
<accession>F0XJV3</accession>
<keyword evidence="2" id="KW-1133">Transmembrane helix</keyword>
<dbReference type="HOGENOM" id="CLU_026021_0_0_1"/>
<dbReference type="eggNOG" id="ENOG502RYMG">
    <property type="taxonomic scope" value="Eukaryota"/>
</dbReference>
<feature type="compositionally biased region" description="Low complexity" evidence="1">
    <location>
        <begin position="9"/>
        <end position="42"/>
    </location>
</feature>
<feature type="region of interest" description="Disordered" evidence="1">
    <location>
        <begin position="1"/>
        <end position="72"/>
    </location>
</feature>
<sequence length="565" mass="61198">MPSLHIHLPSAASRQPASPSPSSRHPIVSANSTTSTASTSSSVALRRFWSPSPSSPASPTTSAQTQTQSAPSSLHLNDDLLSRIQQSRFQPESALFTLIPPLVDAAAGTTVVPASSIRRLLADLCWLARHLPAVLSATAEPTLHTVLHIALTVGSATLLLWTPLLLACLPGCLFIGWLVTIGLGARLASAPLNTALPAVFHSPWASEDDADVEQDEHWFFVSGIGISSGSLAVMMPRLAAVFGRPITLIRPGRSYGVFLDLARAFLHRLDSRLPVSGADALHSAVRQSLRPMPSLSSSTSSRGRRVVILAHNAGAIAVSQALARLLVDVPPAWLARLEIYTFSSLASDFALPAGFSTTTTPHVEHFALADDPFARFGILRTVREDLSVRCCGGVFVLGESGRPRTPPLTISFHSSRFHMEDYLTTLFGPEPWSMRPDIHEGGAVQRRDTGLLDAVVTVDRDLAEKREMHALVQAAPWPSTRNRLSWTGLGATAAVDDTIRKRDDPSHPYHQQKRQGILGILGLETARRLCRDYNNRPGRAISRLFGHYADAVVRHEERYGPRGML</sequence>
<dbReference type="PANTHER" id="PTHR42044">
    <property type="entry name" value="DUF676 DOMAIN-CONTAINING PROTEIN-RELATED"/>
    <property type="match status" value="1"/>
</dbReference>
<dbReference type="OrthoDB" id="202545at2759"/>
<dbReference type="EMBL" id="GL629782">
    <property type="protein sequence ID" value="EFX02182.1"/>
    <property type="molecule type" value="Genomic_DNA"/>
</dbReference>
<keyword evidence="2" id="KW-0812">Transmembrane</keyword>
<reference evidence="3 4" key="1">
    <citation type="journal article" date="2011" name="Proc. Natl. Acad. Sci. U.S.A.">
        <title>Genome and transcriptome analyses of the mountain pine beetle-fungal symbiont Grosmannia clavigera, a lodgepole pine pathogen.</title>
        <authorList>
            <person name="DiGuistini S."/>
            <person name="Wang Y."/>
            <person name="Liao N.Y."/>
            <person name="Taylor G."/>
            <person name="Tanguay P."/>
            <person name="Feau N."/>
            <person name="Henrissat B."/>
            <person name="Chan S.K."/>
            <person name="Hesse-Orce U."/>
            <person name="Alamouti S.M."/>
            <person name="Tsui C.K.M."/>
            <person name="Docking R.T."/>
            <person name="Levasseur A."/>
            <person name="Haridas S."/>
            <person name="Robertson G."/>
            <person name="Birol I."/>
            <person name="Holt R.A."/>
            <person name="Marra M.A."/>
            <person name="Hamelin R.C."/>
            <person name="Hirst M."/>
            <person name="Jones S.J.M."/>
            <person name="Bohlmann J."/>
            <person name="Breuil C."/>
        </authorList>
    </citation>
    <scope>NUCLEOTIDE SEQUENCE [LARGE SCALE GENOMIC DNA]</scope>
    <source>
        <strain evidence="4">kw1407 / UAMH 11150</strain>
    </source>
</reference>
<evidence type="ECO:0000256" key="1">
    <source>
        <dbReference type="SAM" id="MobiDB-lite"/>
    </source>
</evidence>
<evidence type="ECO:0000313" key="3">
    <source>
        <dbReference type="EMBL" id="EFX02182.1"/>
    </source>
</evidence>
<keyword evidence="4" id="KW-1185">Reference proteome</keyword>
<dbReference type="AlphaFoldDB" id="F0XJV3"/>
<feature type="compositionally biased region" description="Low complexity" evidence="1">
    <location>
        <begin position="50"/>
        <end position="72"/>
    </location>
</feature>
<dbReference type="Proteomes" id="UP000007796">
    <property type="component" value="Unassembled WGS sequence"/>
</dbReference>
<keyword evidence="2" id="KW-0472">Membrane</keyword>
<gene>
    <name evidence="3" type="ORF">CMQ_2231</name>
</gene>
<dbReference type="GeneID" id="25975198"/>
<dbReference type="RefSeq" id="XP_014171664.1">
    <property type="nucleotide sequence ID" value="XM_014316189.1"/>
</dbReference>